<keyword evidence="9" id="KW-1185">Reference proteome</keyword>
<evidence type="ECO:0000256" key="6">
    <source>
        <dbReference type="PIRNR" id="PIRNR000535"/>
    </source>
</evidence>
<dbReference type="RefSeq" id="WP_093113172.1">
    <property type="nucleotide sequence ID" value="NZ_FNGG01000003.1"/>
</dbReference>
<dbReference type="GO" id="GO:0005524">
    <property type="term" value="F:ATP binding"/>
    <property type="evidence" value="ECO:0007669"/>
    <property type="project" value="UniProtKB-KW"/>
</dbReference>
<keyword evidence="2 6" id="KW-0808">Transferase</keyword>
<evidence type="ECO:0000256" key="4">
    <source>
        <dbReference type="ARBA" id="ARBA00022777"/>
    </source>
</evidence>
<dbReference type="FunFam" id="3.40.1190.20:FF:000001">
    <property type="entry name" value="Phosphofructokinase"/>
    <property type="match status" value="1"/>
</dbReference>
<organism evidence="8 9">
    <name type="scientific">Salinimicrobium catena</name>
    <dbReference type="NCBI Taxonomy" id="390640"/>
    <lineage>
        <taxon>Bacteria</taxon>
        <taxon>Pseudomonadati</taxon>
        <taxon>Bacteroidota</taxon>
        <taxon>Flavobacteriia</taxon>
        <taxon>Flavobacteriales</taxon>
        <taxon>Flavobacteriaceae</taxon>
        <taxon>Salinimicrobium</taxon>
    </lineage>
</organism>
<dbReference type="InterPro" id="IPR017583">
    <property type="entry name" value="Tagatose/fructose_Pkinase"/>
</dbReference>
<dbReference type="InterPro" id="IPR029056">
    <property type="entry name" value="Ribokinase-like"/>
</dbReference>
<evidence type="ECO:0000256" key="3">
    <source>
        <dbReference type="ARBA" id="ARBA00022741"/>
    </source>
</evidence>
<proteinExistence type="inferred from homology"/>
<dbReference type="GO" id="GO:0003872">
    <property type="term" value="F:6-phosphofructokinase activity"/>
    <property type="evidence" value="ECO:0007669"/>
    <property type="project" value="TreeGrafter"/>
</dbReference>
<gene>
    <name evidence="8" type="ORF">SAMN04488034_103232</name>
</gene>
<dbReference type="STRING" id="390640.SAMN04488034_103232"/>
<name>A0A1H5N0H1_9FLAO</name>
<dbReference type="CDD" id="cd01164">
    <property type="entry name" value="FruK_PfkB_like"/>
    <property type="match status" value="1"/>
</dbReference>
<feature type="domain" description="Carbohydrate kinase PfkB" evidence="7">
    <location>
        <begin position="40"/>
        <end position="319"/>
    </location>
</feature>
<dbReference type="AlphaFoldDB" id="A0A1H5N0H1"/>
<evidence type="ECO:0000313" key="9">
    <source>
        <dbReference type="Proteomes" id="UP000199448"/>
    </source>
</evidence>
<dbReference type="InterPro" id="IPR011611">
    <property type="entry name" value="PfkB_dom"/>
</dbReference>
<dbReference type="NCBIfam" id="TIGR03168">
    <property type="entry name" value="1-PFK"/>
    <property type="match status" value="1"/>
</dbReference>
<dbReference type="GO" id="GO:0005829">
    <property type="term" value="C:cytosol"/>
    <property type="evidence" value="ECO:0007669"/>
    <property type="project" value="TreeGrafter"/>
</dbReference>
<accession>A0A1H5N0H1</accession>
<reference evidence="8 9" key="1">
    <citation type="submission" date="2016-10" db="EMBL/GenBank/DDBJ databases">
        <authorList>
            <person name="de Groot N.N."/>
        </authorList>
    </citation>
    <scope>NUCLEOTIDE SEQUENCE [LARGE SCALE GENOMIC DNA]</scope>
    <source>
        <strain evidence="8 9">DSM 23553</strain>
    </source>
</reference>
<evidence type="ECO:0000313" key="8">
    <source>
        <dbReference type="EMBL" id="SEE94940.1"/>
    </source>
</evidence>
<protein>
    <submittedName>
        <fullName evidence="8">6-phosphofructokinase 2</fullName>
    </submittedName>
</protein>
<dbReference type="Gene3D" id="3.40.1190.20">
    <property type="match status" value="1"/>
</dbReference>
<dbReference type="PROSITE" id="PS00584">
    <property type="entry name" value="PFKB_KINASES_2"/>
    <property type="match status" value="1"/>
</dbReference>
<dbReference type="SUPFAM" id="SSF53613">
    <property type="entry name" value="Ribokinase-like"/>
    <property type="match status" value="1"/>
</dbReference>
<dbReference type="PIRSF" id="PIRSF000535">
    <property type="entry name" value="1PFK/6PFK/LacC"/>
    <property type="match status" value="1"/>
</dbReference>
<comment type="similarity">
    <text evidence="1">Belongs to the carbohydrate kinase PfkB family.</text>
</comment>
<dbReference type="InterPro" id="IPR002173">
    <property type="entry name" value="Carboh/pur_kinase_PfkB_CS"/>
</dbReference>
<dbReference type="PROSITE" id="PS00583">
    <property type="entry name" value="PFKB_KINASES_1"/>
    <property type="match status" value="1"/>
</dbReference>
<dbReference type="Pfam" id="PF00294">
    <property type="entry name" value="PfkB"/>
    <property type="match status" value="1"/>
</dbReference>
<keyword evidence="3" id="KW-0547">Nucleotide-binding</keyword>
<sequence>MGFSVEKVILKLGINPDISDDYNLNLLLDMILTLTINPALDLYTRVEKVYPGEKLRCEKAKLDPGGGGVNVSRVIHRLGGETTAIYSRGGYTGEIFKDLLEQEGVKQDTVEIAEAIRQNIAVTETSSGELYRFGFPGPSLSETEFQDVLTRLNLYKMADFWVASGSLPPGVPDDFYAQVAEKAAENNVKLVLDTSGKAFSKILEKGAYLLKPNKNELEDLVGIKADDEQKQKELLLQVLEKYPVEVIVLSLGSQGALLATKGKVRHFPAPEVVHVSSIGAGDSMVAGMVYSLSRGDELEKAILYGLACGSATIKSPGTELLKKEDVEPLFQKLLNKVQMNDLL</sequence>
<keyword evidence="5" id="KW-0067">ATP-binding</keyword>
<evidence type="ECO:0000256" key="2">
    <source>
        <dbReference type="ARBA" id="ARBA00022679"/>
    </source>
</evidence>
<keyword evidence="4 8" id="KW-0418">Kinase</keyword>
<dbReference type="PANTHER" id="PTHR46566">
    <property type="entry name" value="1-PHOSPHOFRUCTOKINASE-RELATED"/>
    <property type="match status" value="1"/>
</dbReference>
<evidence type="ECO:0000259" key="7">
    <source>
        <dbReference type="Pfam" id="PF00294"/>
    </source>
</evidence>
<dbReference type="Proteomes" id="UP000199448">
    <property type="component" value="Unassembled WGS sequence"/>
</dbReference>
<dbReference type="EMBL" id="FNUG01000003">
    <property type="protein sequence ID" value="SEE94940.1"/>
    <property type="molecule type" value="Genomic_DNA"/>
</dbReference>
<evidence type="ECO:0000256" key="5">
    <source>
        <dbReference type="ARBA" id="ARBA00022840"/>
    </source>
</evidence>
<dbReference type="PANTHER" id="PTHR46566:SF2">
    <property type="entry name" value="ATP-DEPENDENT 6-PHOSPHOFRUCTOKINASE ISOZYME 2"/>
    <property type="match status" value="1"/>
</dbReference>
<evidence type="ECO:0000256" key="1">
    <source>
        <dbReference type="ARBA" id="ARBA00010688"/>
    </source>
</evidence>
<dbReference type="OrthoDB" id="9801219at2"/>